<gene>
    <name evidence="2" type="ORF">UF10_05285</name>
</gene>
<comment type="caution">
    <text evidence="2">The sequence shown here is derived from an EMBL/GenBank/DDBJ whole genome shotgun (WGS) entry which is preliminary data.</text>
</comment>
<dbReference type="EMBL" id="JYGE01000004">
    <property type="protein sequence ID" value="PSJ31341.1"/>
    <property type="molecule type" value="Genomic_DNA"/>
</dbReference>
<reference evidence="2" key="1">
    <citation type="thesis" date="2015" institute="Rutgers" country="The State University of New Jersey, 14 College Farm Rd., New Brunswick, NJ, USA">
        <title>Ammonia toxicity in bacteria and its implications for treatment of and resource recovery from highly nitrogenous organic wastes.</title>
        <authorList>
            <person name="Luther A.K."/>
        </authorList>
    </citation>
    <scope>NUCLEOTIDE SEQUENCE</scope>
    <source>
        <strain evidence="2">RT-10B</strain>
    </source>
</reference>
<dbReference type="OrthoDB" id="9760324at2"/>
<accession>A0A2P7Q056</accession>
<dbReference type="GO" id="GO:0006071">
    <property type="term" value="P:glycerol metabolic process"/>
    <property type="evidence" value="ECO:0007669"/>
    <property type="project" value="InterPro"/>
</dbReference>
<dbReference type="RefSeq" id="WP_106776800.1">
    <property type="nucleotide sequence ID" value="NZ_JYGE01000004.1"/>
</dbReference>
<evidence type="ECO:0000313" key="3">
    <source>
        <dbReference type="Proteomes" id="UP000241434"/>
    </source>
</evidence>
<protein>
    <submittedName>
        <fullName evidence="2">Dihydroxyacetone kinase</fullName>
    </submittedName>
</protein>
<dbReference type="SMART" id="SM01121">
    <property type="entry name" value="Dak1_2"/>
    <property type="match status" value="1"/>
</dbReference>
<dbReference type="Gene3D" id="1.25.40.340">
    <property type="match status" value="1"/>
</dbReference>
<dbReference type="AlphaFoldDB" id="A0A2P7Q056"/>
<dbReference type="Pfam" id="PF02734">
    <property type="entry name" value="Dak2"/>
    <property type="match status" value="1"/>
</dbReference>
<dbReference type="InterPro" id="IPR019986">
    <property type="entry name" value="YloV-like"/>
</dbReference>
<keyword evidence="2" id="KW-0808">Transferase</keyword>
<evidence type="ECO:0000313" key="2">
    <source>
        <dbReference type="EMBL" id="PSJ31341.1"/>
    </source>
</evidence>
<sequence length="566" mass="62493">MKQTIDGKIFREMFISGANHLQNNKDLIDRLNVFPVPDGDTGTNMSLTIASAIRELDKLEKDNIEEIGKALSKGSLMGARGNSGVILSQIIRGIAQSVEGKKELDVIAFSKALKAGSDTAYKAVIKPIEGTVLTVVRESGDFAVKNAKKHKDIIEFFELVVKESNASLERTPDLLVNLRDAGVVDSGGKGLVCLYEGMLEAIKGQPIKLEGHKEEKAKVKEVQRVGTASESARCVDIEFGYCTEFILESDKIDSDTMRDLMLKYGDSLVVVGYDGVVKVHVHTNNPGDALQEALKYGQLLTIKIENMRLQHENQIIPDDEQEEIEKKEKKTDTELVNKSEGFVLNEDKKKYGFITTTMGRGLAEIFEELGVDIVIEGGQTMNPSTEDFMNAIDMINAENIFILPNNGNVIMAANQAKEISEKNIYVVPTKNIPQGIGCLIGFDPDSEADQNMDNFTETLENIKSGEITYAVRDTIMDGIEVKEGDVIGITGKKLISSGKSVEDVTKNVIADMIDDDSDIVTLYYGESVEEDSAREFAELIQEKFEDVDVELYYGGQPLYYYLVSVE</sequence>
<dbReference type="Pfam" id="PF21645">
    <property type="entry name" value="FakA-like_M"/>
    <property type="match status" value="1"/>
</dbReference>
<keyword evidence="2" id="KW-0418">Kinase</keyword>
<dbReference type="PROSITE" id="PS51480">
    <property type="entry name" value="DHAL"/>
    <property type="match status" value="1"/>
</dbReference>
<dbReference type="InterPro" id="IPR004007">
    <property type="entry name" value="DhaL_dom"/>
</dbReference>
<name>A0A2P7Q056_9FIRM</name>
<dbReference type="Pfam" id="PF13684">
    <property type="entry name" value="FakA-like_C"/>
    <property type="match status" value="1"/>
</dbReference>
<proteinExistence type="predicted"/>
<dbReference type="InterPro" id="IPR036117">
    <property type="entry name" value="DhaL_dom_sf"/>
</dbReference>
<dbReference type="InterPro" id="IPR050270">
    <property type="entry name" value="DegV_domain_contain"/>
</dbReference>
<dbReference type="NCBIfam" id="TIGR03599">
    <property type="entry name" value="YloV"/>
    <property type="match status" value="1"/>
</dbReference>
<feature type="domain" description="DhaL" evidence="1">
    <location>
        <begin position="8"/>
        <end position="200"/>
    </location>
</feature>
<dbReference type="Proteomes" id="UP000241434">
    <property type="component" value="Unassembled WGS sequence"/>
</dbReference>
<evidence type="ECO:0000259" key="1">
    <source>
        <dbReference type="PROSITE" id="PS51480"/>
    </source>
</evidence>
<dbReference type="InterPro" id="IPR048394">
    <property type="entry name" value="FakA-like_M"/>
</dbReference>
<dbReference type="PANTHER" id="PTHR33434:SF4">
    <property type="entry name" value="PHOSPHATASE PROTEIN"/>
    <property type="match status" value="1"/>
</dbReference>
<keyword evidence="3" id="KW-1185">Reference proteome</keyword>
<dbReference type="PANTHER" id="PTHR33434">
    <property type="entry name" value="DEGV DOMAIN-CONTAINING PROTEIN DR_1986-RELATED"/>
    <property type="match status" value="1"/>
</dbReference>
<dbReference type="SMART" id="SM01120">
    <property type="entry name" value="Dak2"/>
    <property type="match status" value="1"/>
</dbReference>
<dbReference type="GO" id="GO:0004371">
    <property type="term" value="F:glycerone kinase activity"/>
    <property type="evidence" value="ECO:0007669"/>
    <property type="project" value="InterPro"/>
</dbReference>
<dbReference type="SUPFAM" id="SSF101473">
    <property type="entry name" value="DhaL-like"/>
    <property type="match status" value="1"/>
</dbReference>
<organism evidence="2 3">
    <name type="scientific">Peptostreptococcus russellii</name>
    <dbReference type="NCBI Taxonomy" id="215200"/>
    <lineage>
        <taxon>Bacteria</taxon>
        <taxon>Bacillati</taxon>
        <taxon>Bacillota</taxon>
        <taxon>Clostridia</taxon>
        <taxon>Peptostreptococcales</taxon>
        <taxon>Peptostreptococcaceae</taxon>
        <taxon>Peptostreptococcus</taxon>
    </lineage>
</organism>
<dbReference type="InterPro" id="IPR033470">
    <property type="entry name" value="FakA-like_C"/>
</dbReference>